<reference evidence="3" key="1">
    <citation type="submission" date="2020-06" db="EMBL/GenBank/DDBJ databases">
        <authorList>
            <person name="Li T."/>
            <person name="Hu X."/>
            <person name="Zhang T."/>
            <person name="Song X."/>
            <person name="Zhang H."/>
            <person name="Dai N."/>
            <person name="Sheng W."/>
            <person name="Hou X."/>
            <person name="Wei L."/>
        </authorList>
    </citation>
    <scope>NUCLEOTIDE SEQUENCE</scope>
    <source>
        <strain evidence="3">3651</strain>
        <tissue evidence="3">Leaf</tissue>
    </source>
</reference>
<keyword evidence="4" id="KW-1185">Reference proteome</keyword>
<feature type="compositionally biased region" description="Basic and acidic residues" evidence="1">
    <location>
        <begin position="741"/>
        <end position="758"/>
    </location>
</feature>
<reference evidence="3" key="2">
    <citation type="journal article" date="2024" name="Plant">
        <title>Genomic evolution and insights into agronomic trait innovations of Sesamum species.</title>
        <authorList>
            <person name="Miao H."/>
            <person name="Wang L."/>
            <person name="Qu L."/>
            <person name="Liu H."/>
            <person name="Sun Y."/>
            <person name="Le M."/>
            <person name="Wang Q."/>
            <person name="Wei S."/>
            <person name="Zheng Y."/>
            <person name="Lin W."/>
            <person name="Duan Y."/>
            <person name="Cao H."/>
            <person name="Xiong S."/>
            <person name="Wang X."/>
            <person name="Wei L."/>
            <person name="Li C."/>
            <person name="Ma Q."/>
            <person name="Ju M."/>
            <person name="Zhao R."/>
            <person name="Li G."/>
            <person name="Mu C."/>
            <person name="Tian Q."/>
            <person name="Mei H."/>
            <person name="Zhang T."/>
            <person name="Gao T."/>
            <person name="Zhang H."/>
        </authorList>
    </citation>
    <scope>NUCLEOTIDE SEQUENCE</scope>
    <source>
        <strain evidence="3">3651</strain>
    </source>
</reference>
<dbReference type="AlphaFoldDB" id="A0AAE1YVW0"/>
<evidence type="ECO:0000256" key="1">
    <source>
        <dbReference type="SAM" id="MobiDB-lite"/>
    </source>
</evidence>
<comment type="caution">
    <text evidence="3">The sequence shown here is derived from an EMBL/GenBank/DDBJ whole genome shotgun (WGS) entry which is preliminary data.</text>
</comment>
<dbReference type="EMBL" id="JACGWO010000001">
    <property type="protein sequence ID" value="KAK4437259.1"/>
    <property type="molecule type" value="Genomic_DNA"/>
</dbReference>
<dbReference type="PANTHER" id="PTHR35307:SF3">
    <property type="entry name" value="DUF4220 DOMAIN-CONTAINING PROTEIN"/>
    <property type="match status" value="1"/>
</dbReference>
<feature type="transmembrane region" description="Helical" evidence="2">
    <location>
        <begin position="88"/>
        <end position="106"/>
    </location>
</feature>
<dbReference type="PANTHER" id="PTHR35307">
    <property type="entry name" value="PROTEIN, PUTATIVE-RELATED"/>
    <property type="match status" value="1"/>
</dbReference>
<feature type="transmembrane region" description="Helical" evidence="2">
    <location>
        <begin position="372"/>
        <end position="391"/>
    </location>
</feature>
<feature type="transmembrane region" description="Helical" evidence="2">
    <location>
        <begin position="58"/>
        <end position="76"/>
    </location>
</feature>
<proteinExistence type="predicted"/>
<dbReference type="Proteomes" id="UP001293254">
    <property type="component" value="Unassembled WGS sequence"/>
</dbReference>
<evidence type="ECO:0000256" key="2">
    <source>
        <dbReference type="SAM" id="Phobius"/>
    </source>
</evidence>
<accession>A0AAE1YVW0</accession>
<organism evidence="3 4">
    <name type="scientific">Sesamum alatum</name>
    <dbReference type="NCBI Taxonomy" id="300844"/>
    <lineage>
        <taxon>Eukaryota</taxon>
        <taxon>Viridiplantae</taxon>
        <taxon>Streptophyta</taxon>
        <taxon>Embryophyta</taxon>
        <taxon>Tracheophyta</taxon>
        <taxon>Spermatophyta</taxon>
        <taxon>Magnoliopsida</taxon>
        <taxon>eudicotyledons</taxon>
        <taxon>Gunneridae</taxon>
        <taxon>Pentapetalae</taxon>
        <taxon>asterids</taxon>
        <taxon>lamiids</taxon>
        <taxon>Lamiales</taxon>
        <taxon>Pedaliaceae</taxon>
        <taxon>Sesamum</taxon>
    </lineage>
</organism>
<feature type="transmembrane region" description="Helical" evidence="2">
    <location>
        <begin position="23"/>
        <end position="46"/>
    </location>
</feature>
<gene>
    <name evidence="3" type="ORF">Salat_0059800</name>
</gene>
<feature type="transmembrane region" description="Helical" evidence="2">
    <location>
        <begin position="118"/>
        <end position="140"/>
    </location>
</feature>
<evidence type="ECO:0000313" key="4">
    <source>
        <dbReference type="Proteomes" id="UP001293254"/>
    </source>
</evidence>
<evidence type="ECO:0000313" key="3">
    <source>
        <dbReference type="EMBL" id="KAK4437259.1"/>
    </source>
</evidence>
<keyword evidence="2" id="KW-1133">Transmembrane helix</keyword>
<feature type="transmembrane region" description="Helical" evidence="2">
    <location>
        <begin position="234"/>
        <end position="257"/>
    </location>
</feature>
<feature type="transmembrane region" description="Helical" evidence="2">
    <location>
        <begin position="156"/>
        <end position="176"/>
    </location>
</feature>
<protein>
    <submittedName>
        <fullName evidence="3">Uncharacterized protein</fullName>
    </submittedName>
</protein>
<feature type="transmembrane region" description="Helical" evidence="2">
    <location>
        <begin position="277"/>
        <end position="299"/>
    </location>
</feature>
<keyword evidence="2" id="KW-0472">Membrane</keyword>
<feature type="region of interest" description="Disordered" evidence="1">
    <location>
        <begin position="729"/>
        <end position="758"/>
    </location>
</feature>
<keyword evidence="2" id="KW-0812">Transmembrane</keyword>
<sequence>MPWGGTNVNTDVEKQLEGPMPWIGMYVAGASLVCTLAMAADAFYGFWSKKYWFPSKYFALNATSLTLLAVAMKLPVDLTTRMYAVTDRLAKVSSLVFLSTAMANFLTSLGSMGDKDVVMNVTALGILVITVTANVCIQVIQVHSYLSGRLAFAEEILAIIAMMVLLVMCSSSALMIPSTKRYLEKKYHEMHKSALNEEQVDMGRVTTEKLRLLIKKYWVMAETSSPQFVIARSVTCTASGAVSFLITLILVEALVRMGMECRILNNYYSSYGWSTKWILIVQTIGVIVGTIAPAARWFIAIRFRSSNNGNKAIKGAFTVEGYWTQKMVEWEQRSLSVKIRHLKLRKVVHGLRGLVLKSCIFVQFLVVLASKLVLLISICITTPTILCLNYISRLRQKRVSDSGYSQHHKVTGSTTNSEVDIRHYVMLLEGEVELPTESLENICKEVDEVIQKGQTKKPKHLLKFLRKSCNFRGVMEFDSHRVLSLHSQDLPYCWSLPVVTLTSIALALPNVEKRKSNHLLNSVTEGLRFVRLIDKTLHKKGDSANIRTAADVAWVGVELYHKWQDEDLHETSLKGKNAEDILHELSGKAQKTVLEFKRGARDCLMRNPLNWPPKVIAANSMYRISRTILLTHRGENDETDEQLFEQLSIMISDIMAACLTNLPQVITMKCHRNAIEEREKSVCQAALLLGETEEILALLQQRELPILDPDRAAYIEEWRALMKQEDKNNQNSVCRPNIEADASRTREEQATIGVEQDK</sequence>
<name>A0AAE1YVW0_9LAMI</name>